<evidence type="ECO:0000313" key="2">
    <source>
        <dbReference type="EMBL" id="TDZ35733.1"/>
    </source>
</evidence>
<sequence>MYFSSLLLTLAATVSAIDIRAHSGDNCSGGYAACANINPNIPTNWRIRAGAYTGGGCSFFGGERDSNGATTICLPYTTRGDRTGGKYWFLNRKRADDQSCPAEQPGVGKCEAVVKPNLLVLDDGTEYDIAGLAEDKVQELEEIAITGGGADAVPAEFQTPSRKI</sequence>
<keyword evidence="1" id="KW-0732">Signal</keyword>
<proteinExistence type="predicted"/>
<dbReference type="AlphaFoldDB" id="A0A4R8QNC9"/>
<comment type="caution">
    <text evidence="2">The sequence shown here is derived from an EMBL/GenBank/DDBJ whole genome shotgun (WGS) entry which is preliminary data.</text>
</comment>
<evidence type="ECO:0000313" key="3">
    <source>
        <dbReference type="Proteomes" id="UP000295083"/>
    </source>
</evidence>
<accession>A0A4R8QNC9</accession>
<keyword evidence="3" id="KW-1185">Reference proteome</keyword>
<protein>
    <submittedName>
        <fullName evidence="2">Putative secreted protein</fullName>
    </submittedName>
</protein>
<gene>
    <name evidence="2" type="ORF">C8035_v007179</name>
</gene>
<name>A0A4R8QNC9_9PEZI</name>
<dbReference type="Proteomes" id="UP000295083">
    <property type="component" value="Unassembled WGS sequence"/>
</dbReference>
<evidence type="ECO:0000256" key="1">
    <source>
        <dbReference type="SAM" id="SignalP"/>
    </source>
</evidence>
<organism evidence="2 3">
    <name type="scientific">Colletotrichum spinosum</name>
    <dbReference type="NCBI Taxonomy" id="1347390"/>
    <lineage>
        <taxon>Eukaryota</taxon>
        <taxon>Fungi</taxon>
        <taxon>Dikarya</taxon>
        <taxon>Ascomycota</taxon>
        <taxon>Pezizomycotina</taxon>
        <taxon>Sordariomycetes</taxon>
        <taxon>Hypocreomycetidae</taxon>
        <taxon>Glomerellales</taxon>
        <taxon>Glomerellaceae</taxon>
        <taxon>Colletotrichum</taxon>
        <taxon>Colletotrichum orbiculare species complex</taxon>
    </lineage>
</organism>
<feature type="chain" id="PRO_5020702297" evidence="1">
    <location>
        <begin position="17"/>
        <end position="164"/>
    </location>
</feature>
<feature type="signal peptide" evidence="1">
    <location>
        <begin position="1"/>
        <end position="16"/>
    </location>
</feature>
<dbReference type="EMBL" id="QAPG01000038">
    <property type="protein sequence ID" value="TDZ35733.1"/>
    <property type="molecule type" value="Genomic_DNA"/>
</dbReference>
<reference evidence="2 3" key="1">
    <citation type="submission" date="2018-11" db="EMBL/GenBank/DDBJ databases">
        <title>Genome sequence and assembly of Colletotrichum spinosum.</title>
        <authorList>
            <person name="Gan P."/>
            <person name="Shirasu K."/>
        </authorList>
    </citation>
    <scope>NUCLEOTIDE SEQUENCE [LARGE SCALE GENOMIC DNA]</scope>
    <source>
        <strain evidence="2 3">CBS 515.97</strain>
    </source>
</reference>